<feature type="compositionally biased region" description="Polar residues" evidence="3">
    <location>
        <begin position="1166"/>
        <end position="1181"/>
    </location>
</feature>
<feature type="domain" description="Fibronectin type-III" evidence="5">
    <location>
        <begin position="31"/>
        <end position="130"/>
    </location>
</feature>
<evidence type="ECO:0000256" key="2">
    <source>
        <dbReference type="ARBA" id="ARBA00023157"/>
    </source>
</evidence>
<dbReference type="SUPFAM" id="SSF49265">
    <property type="entry name" value="Fibronectin type III"/>
    <property type="match status" value="1"/>
</dbReference>
<accession>A0ABD3TIE0</accession>
<keyword evidence="8" id="KW-1185">Reference proteome</keyword>
<dbReference type="InterPro" id="IPR001846">
    <property type="entry name" value="VWF_type-D"/>
</dbReference>
<keyword evidence="2" id="KW-1015">Disulfide bond</keyword>
<evidence type="ECO:0008006" key="9">
    <source>
        <dbReference type="Google" id="ProtNLM"/>
    </source>
</evidence>
<keyword evidence="4" id="KW-0472">Membrane</keyword>
<evidence type="ECO:0000256" key="3">
    <source>
        <dbReference type="SAM" id="MobiDB-lite"/>
    </source>
</evidence>
<dbReference type="EMBL" id="JBJQND010000018">
    <property type="protein sequence ID" value="KAL3836562.1"/>
    <property type="molecule type" value="Genomic_DNA"/>
</dbReference>
<reference evidence="7 8" key="1">
    <citation type="submission" date="2024-11" db="EMBL/GenBank/DDBJ databases">
        <title>Chromosome-level genome assembly of the freshwater bivalve Anodonta woodiana.</title>
        <authorList>
            <person name="Chen X."/>
        </authorList>
    </citation>
    <scope>NUCLEOTIDE SEQUENCE [LARGE SCALE GENOMIC DNA]</scope>
    <source>
        <strain evidence="7">MN2024</strain>
        <tissue evidence="7">Gills</tissue>
    </source>
</reference>
<feature type="non-terminal residue" evidence="7">
    <location>
        <position position="1"/>
    </location>
</feature>
<feature type="region of interest" description="Disordered" evidence="3">
    <location>
        <begin position="1161"/>
        <end position="1181"/>
    </location>
</feature>
<dbReference type="Pfam" id="PF00094">
    <property type="entry name" value="VWD"/>
    <property type="match status" value="1"/>
</dbReference>
<proteinExistence type="predicted"/>
<evidence type="ECO:0000259" key="6">
    <source>
        <dbReference type="PROSITE" id="PS51233"/>
    </source>
</evidence>
<dbReference type="PANTHER" id="PTHR14949:SF54">
    <property type="entry name" value="VWFD DOMAIN-CONTAINING PROTEIN"/>
    <property type="match status" value="1"/>
</dbReference>
<sequence>GKTQLLLTLLMKYTKWDKLYLVAPSVDDQHYPSKPRVSFVSDGIHSILVTITIVEGLADSYEITGTPINGGDDLIQNGTFPHNRNTHTHVFTSNNEPGTCFNFRIFVISGFGLGAERSEPVTAKSICYNPSTPNAVFVPESVRSIQVNITKGYGQATSYEITGTPVSGAKESIQNGTILSNETSVTHNFTTLDLTGTCFNFRVMTISGAGQGAGRSEAFIMNEICYVTGPISRPVVQPEIQRQRSGVKELVFYCDFEPSSNPTVLYTVMWYRDRIDAGSLLTPSSQLLYSSKETFRSMTLLAERNIILGITLFCTVSATKLNITVPSQPYFVGIEITPDDAVSIQDSEETLLSIRSTIPFSCLDLNDDCLLNINMHYSEIGVDNCLLPAAAAFSYCGVRISSRRWNETYTLKIGVRHGQNLQSISRTYNIKFKTDEDFDHHKLFRNYTLPKVIQVEVSTDTTNLNGKECHAISDPHMLTFDGRYYENQNNGTYILYKHARKPIQVQMKTGLCYGVPHGPPYCPCGVAISAGRDVFVIDRCSTPIKIYMPICDDKTLKGKVKTDGNSYQIYLPTGTLLKINGGISFNIYLYPSVSDREATSGLCGYLDNDKSNDFTLRNGLWVTENEFEAFNSNWEVKPEEDLFSPSNYKFLPIWPTEENLCVCTQYDGGHVGQSYHCGSDSRIFCPDNSLNDSLAAECYRLLDNSSGAAVRLDESDHNITRSEINTLKKNQTMKNYTVDSASHECWSFLNSSKLFKKCSEIPDIDPSSFAYTCAKDAILTSTMNWAPTHLDSAQKSCLYQVIVNQPLPKDILTQFNVTVTQNKTEVLNNKTENGTSIYTEDFKQSVQELACPMDCSGHGNCSEGKCYCDDIFGDVDCSVDLREPPVVYGIPERGVCDLQKKGCETVSILGDNFVESEHLSCRLLLFDIKANGTIVNDNNSIIVKGERISFAEVSCPLRDSRSLPFLQVDDTLDTVAIGYGVAVSNNRKNFSQDTSLLLYDSLCLDCTKNGFNISCKLTEGFGLKYRKCFKTVTPSTPTKPGSDHVLIISAAMGSALVLLASLLCLYCVIQAKKRKKFDKEKREQAYQGFQKMEVNKEYYGIVETYDQINDEPDTYHTIGDNWMSSESTEGGELYMKYLSEKNAETDGYSFLSKDVSDIKVSADGTPDNSSHPSPEVNTSFL</sequence>
<protein>
    <recommendedName>
        <fullName evidence="9">VWFD domain-containing protein</fullName>
    </recommendedName>
</protein>
<feature type="domain" description="VWFD" evidence="6">
    <location>
        <begin position="467"/>
        <end position="645"/>
    </location>
</feature>
<gene>
    <name evidence="7" type="ORF">ACJMK2_021986</name>
</gene>
<keyword evidence="4" id="KW-0812">Transmembrane</keyword>
<name>A0ABD3TIE0_SINWO</name>
<dbReference type="Pfam" id="PF26129">
    <property type="entry name" value="Vwde"/>
    <property type="match status" value="1"/>
</dbReference>
<keyword evidence="4" id="KW-1133">Transmembrane helix</keyword>
<dbReference type="PANTHER" id="PTHR14949">
    <property type="entry name" value="EGF-LIKE-DOMAIN, MULTIPLE 7, 8"/>
    <property type="match status" value="1"/>
</dbReference>
<evidence type="ECO:0000256" key="4">
    <source>
        <dbReference type="SAM" id="Phobius"/>
    </source>
</evidence>
<keyword evidence="1" id="KW-0732">Signal</keyword>
<dbReference type="AlphaFoldDB" id="A0ABD3TIE0"/>
<dbReference type="InterPro" id="IPR036116">
    <property type="entry name" value="FN3_sf"/>
</dbReference>
<dbReference type="InterPro" id="IPR058727">
    <property type="entry name" value="Helical_Vwde"/>
</dbReference>
<comment type="caution">
    <text evidence="7">The sequence shown here is derived from an EMBL/GenBank/DDBJ whole genome shotgun (WGS) entry which is preliminary data.</text>
</comment>
<dbReference type="PROSITE" id="PS51233">
    <property type="entry name" value="VWFD"/>
    <property type="match status" value="1"/>
</dbReference>
<organism evidence="7 8">
    <name type="scientific">Sinanodonta woodiana</name>
    <name type="common">Chinese pond mussel</name>
    <name type="synonym">Anodonta woodiana</name>
    <dbReference type="NCBI Taxonomy" id="1069815"/>
    <lineage>
        <taxon>Eukaryota</taxon>
        <taxon>Metazoa</taxon>
        <taxon>Spiralia</taxon>
        <taxon>Lophotrochozoa</taxon>
        <taxon>Mollusca</taxon>
        <taxon>Bivalvia</taxon>
        <taxon>Autobranchia</taxon>
        <taxon>Heteroconchia</taxon>
        <taxon>Palaeoheterodonta</taxon>
        <taxon>Unionida</taxon>
        <taxon>Unionoidea</taxon>
        <taxon>Unionidae</taxon>
        <taxon>Unioninae</taxon>
        <taxon>Sinanodonta</taxon>
    </lineage>
</organism>
<evidence type="ECO:0000313" key="8">
    <source>
        <dbReference type="Proteomes" id="UP001634394"/>
    </source>
</evidence>
<dbReference type="Proteomes" id="UP001634394">
    <property type="component" value="Unassembled WGS sequence"/>
</dbReference>
<dbReference type="InterPro" id="IPR003961">
    <property type="entry name" value="FN3_dom"/>
</dbReference>
<dbReference type="InterPro" id="IPR050969">
    <property type="entry name" value="Dev_Signal_Modulators"/>
</dbReference>
<dbReference type="Gene3D" id="2.60.120.260">
    <property type="entry name" value="Galactose-binding domain-like"/>
    <property type="match status" value="1"/>
</dbReference>
<feature type="transmembrane region" description="Helical" evidence="4">
    <location>
        <begin position="1045"/>
        <end position="1069"/>
    </location>
</feature>
<dbReference type="PROSITE" id="PS50853">
    <property type="entry name" value="FN3"/>
    <property type="match status" value="1"/>
</dbReference>
<evidence type="ECO:0000313" key="7">
    <source>
        <dbReference type="EMBL" id="KAL3836562.1"/>
    </source>
</evidence>
<evidence type="ECO:0000256" key="1">
    <source>
        <dbReference type="ARBA" id="ARBA00022729"/>
    </source>
</evidence>
<evidence type="ECO:0000259" key="5">
    <source>
        <dbReference type="PROSITE" id="PS50853"/>
    </source>
</evidence>